<comment type="caution">
    <text evidence="2">The sequence shown here is derived from an EMBL/GenBank/DDBJ whole genome shotgun (WGS) entry which is preliminary data.</text>
</comment>
<feature type="region of interest" description="Disordered" evidence="1">
    <location>
        <begin position="912"/>
        <end position="933"/>
    </location>
</feature>
<proteinExistence type="predicted"/>
<feature type="region of interest" description="Disordered" evidence="1">
    <location>
        <begin position="331"/>
        <end position="373"/>
    </location>
</feature>
<accession>A0A9W5YUL9</accession>
<organism evidence="2 3">
    <name type="scientific">Aspergillus brasiliensis</name>
    <dbReference type="NCBI Taxonomy" id="319629"/>
    <lineage>
        <taxon>Eukaryota</taxon>
        <taxon>Fungi</taxon>
        <taxon>Dikarya</taxon>
        <taxon>Ascomycota</taxon>
        <taxon>Pezizomycotina</taxon>
        <taxon>Eurotiomycetes</taxon>
        <taxon>Eurotiomycetidae</taxon>
        <taxon>Eurotiales</taxon>
        <taxon>Aspergillaceae</taxon>
        <taxon>Aspergillus</taxon>
        <taxon>Aspergillus subgen. Circumdati</taxon>
    </lineage>
</organism>
<sequence>MSDFTQPAVSGQGDPMRDFTFINELVDADFTALFGDFNNWHSAPESGGPSSNTQDPSGQNLPDENLQNQSLPGTIMAQDAGGHGGVLDASGALPDPFVLGSDPDPVASPVSLNTGDHSLAISFENAQLVAMGDNQPNLFGEVEGYNITGPANHTDPSTTGQFNAAALNQTGSMPRNQNMANLQHMDARTLANKFYSGEIAHLSSPMNGVQHTSLSQARNALPGQFSIMPLYPRANCPENNSTDVAYDIDDDGENFLQVGDKFLNNASNNFVGPGNYVDNASGASLSSTPVEQAASMIGNVPGHQAVSSQGSQRCTPPSQLIHATGVSQAIATPTNQLDRNRSNTGSSGTSATSQRCQAASPAEQIAGSTGNHVIGNQITGNQITGYTPQHGIQVYQRISPPQQAASGNSSATRSSPGSGSGPQMNSSPPDYLPGKLGTVDGFNQRSSSGSSGFSEQQITPSRGYHMAPAQSGGISESAATIPVVTAAQPTITLQGPVHDPRPSFVPDIERLMNPEAYNMDCSTFYASVDEARAARPVQAGVREDKTLPTNELQKRAIVRALSVAMLSTRKAQDNPGMIKPFKEGKYSEERVEIVCWELLDCVITRQISGSLLTLHGLRKKITSDLMTFAERITRVLDCLETQKTICKHLLDPPYMHQFVDDPLAAYKRVIANKTLNKRKGEVMNAGKQVLGAKKAAESTTISQPVRVAVPTVPSMPSMPSVPAVSTVPNVPNVPMVPMVPTTGVTMTPISTPGSIAATGRNPQPSTPAHGHQPVVNVMTQGLRTRYNGSMSAGTPTPGHPARPSVPMGHHSAPLARQAAARAHNNRVMGPTSHPRLSAGSVPMPQTAPAYAQTPDTVYNPGRTLGNMMQRNMMGHGNNPVPTQVNPHPQMGQANPYIQMGHQQQVLGTVPGVRKRRRQEAEDEDTSPSAKRHH</sequence>
<evidence type="ECO:0000313" key="2">
    <source>
        <dbReference type="EMBL" id="GKZ24088.1"/>
    </source>
</evidence>
<feature type="region of interest" description="Disordered" evidence="1">
    <location>
        <begin position="41"/>
        <end position="69"/>
    </location>
</feature>
<protein>
    <submittedName>
        <fullName evidence="2">Uncharacterized protein</fullName>
    </submittedName>
</protein>
<feature type="compositionally biased region" description="Polar residues" evidence="1">
    <location>
        <begin position="48"/>
        <end position="69"/>
    </location>
</feature>
<evidence type="ECO:0000313" key="3">
    <source>
        <dbReference type="Proteomes" id="UP001143548"/>
    </source>
</evidence>
<reference evidence="2" key="1">
    <citation type="submission" date="2022-07" db="EMBL/GenBank/DDBJ databases">
        <title>Taxonomy of Aspergillus series Nigri: significant species reduction supported by multi-species coalescent approaches.</title>
        <authorList>
            <person name="Bian C."/>
            <person name="Kusuya Y."/>
            <person name="Sklenar F."/>
            <person name="D'hooge E."/>
            <person name="Yaguchi T."/>
            <person name="Takahashi H."/>
            <person name="Hubka V."/>
        </authorList>
    </citation>
    <scope>NUCLEOTIDE SEQUENCE</scope>
    <source>
        <strain evidence="2">CBS 733.88</strain>
    </source>
</reference>
<dbReference type="EMBL" id="BROQ01000079">
    <property type="protein sequence ID" value="GKZ24088.1"/>
    <property type="molecule type" value="Genomic_DNA"/>
</dbReference>
<dbReference type="AlphaFoldDB" id="A0A9W5YUL9"/>
<gene>
    <name evidence="2" type="ORF">AbraCBS73388_010706</name>
</gene>
<dbReference type="Proteomes" id="UP001143548">
    <property type="component" value="Unassembled WGS sequence"/>
</dbReference>
<evidence type="ECO:0000256" key="1">
    <source>
        <dbReference type="SAM" id="MobiDB-lite"/>
    </source>
</evidence>
<feature type="region of interest" description="Disordered" evidence="1">
    <location>
        <begin position="789"/>
        <end position="810"/>
    </location>
</feature>
<name>A0A9W5YUL9_9EURO</name>
<feature type="region of interest" description="Disordered" evidence="1">
    <location>
        <begin position="400"/>
        <end position="458"/>
    </location>
</feature>
<feature type="region of interest" description="Disordered" evidence="1">
    <location>
        <begin position="830"/>
        <end position="858"/>
    </location>
</feature>
<feature type="compositionally biased region" description="Low complexity" evidence="1">
    <location>
        <begin position="406"/>
        <end position="429"/>
    </location>
</feature>